<gene>
    <name evidence="6" type="ORF">C8P66_11465</name>
</gene>
<organism evidence="6 7">
    <name type="scientific">Humitalea rosea</name>
    <dbReference type="NCBI Taxonomy" id="990373"/>
    <lineage>
        <taxon>Bacteria</taxon>
        <taxon>Pseudomonadati</taxon>
        <taxon>Pseudomonadota</taxon>
        <taxon>Alphaproteobacteria</taxon>
        <taxon>Acetobacterales</taxon>
        <taxon>Roseomonadaceae</taxon>
        <taxon>Humitalea</taxon>
    </lineage>
</organism>
<evidence type="ECO:0000256" key="4">
    <source>
        <dbReference type="SAM" id="SignalP"/>
    </source>
</evidence>
<sequence length="502" mass="55476">MHKLRLLAVIALATGWAFGAAAQGTLRIGINEDPDALDPATNRLASGRQPLTAICDKLFDVSTDLDLVPQLAESYVVAPDGMSVTLKLRPGVTFHDGEPMNAEAVRFTLERNVTRTGSLRRSELTALDHAEVVDPLTLRLVLKEPQSSLLLINLAERAGMIVSPKASEALGDRFGTAPVCAGPYRFVERVPQGRIVVERYANYWDRAMQGPDRIEYMPITDSTVRISALRSGELQIAERLTPTDLPQLDADPNVNVVSAPDLGYHVIRLNTNNGPHGALLGRDVRIRQAINLAIDRNAMVHALFEDKYTAGNQFVNPSNPNYDTSHPVPERDVAASRRLLRAAGVPNLTFTLLVPPERERQEAAQFIQAMLSEAGITMNLETQENATMLQNGRRGQFEALFTFWSGRPHPDGNVFTHYSCTGPQNDSKYCNAALDEILVKARQTDDAAERQRLYRSANAILAEELPSLILWHRRTFTGVSTRVRGFVPHPDSTIRVRGITLQ</sequence>
<dbReference type="GO" id="GO:0015833">
    <property type="term" value="P:peptide transport"/>
    <property type="evidence" value="ECO:0007669"/>
    <property type="project" value="TreeGrafter"/>
</dbReference>
<dbReference type="SUPFAM" id="SSF53850">
    <property type="entry name" value="Periplasmic binding protein-like II"/>
    <property type="match status" value="1"/>
</dbReference>
<accession>A0A2W7ICT7</accession>
<dbReference type="Gene3D" id="3.10.105.10">
    <property type="entry name" value="Dipeptide-binding Protein, Domain 3"/>
    <property type="match status" value="1"/>
</dbReference>
<dbReference type="AlphaFoldDB" id="A0A2W7ICT7"/>
<dbReference type="EMBL" id="QKYU01000014">
    <property type="protein sequence ID" value="PZW44776.1"/>
    <property type="molecule type" value="Genomic_DNA"/>
</dbReference>
<evidence type="ECO:0000256" key="1">
    <source>
        <dbReference type="ARBA" id="ARBA00004418"/>
    </source>
</evidence>
<dbReference type="Gene3D" id="3.40.190.10">
    <property type="entry name" value="Periplasmic binding protein-like II"/>
    <property type="match status" value="1"/>
</dbReference>
<feature type="signal peptide" evidence="4">
    <location>
        <begin position="1"/>
        <end position="22"/>
    </location>
</feature>
<comment type="similarity">
    <text evidence="2">Belongs to the bacterial solute-binding protein 5 family.</text>
</comment>
<comment type="caution">
    <text evidence="6">The sequence shown here is derived from an EMBL/GenBank/DDBJ whole genome shotgun (WGS) entry which is preliminary data.</text>
</comment>
<dbReference type="PANTHER" id="PTHR30290">
    <property type="entry name" value="PERIPLASMIC BINDING COMPONENT OF ABC TRANSPORTER"/>
    <property type="match status" value="1"/>
</dbReference>
<dbReference type="GO" id="GO:0043190">
    <property type="term" value="C:ATP-binding cassette (ABC) transporter complex"/>
    <property type="evidence" value="ECO:0007669"/>
    <property type="project" value="InterPro"/>
</dbReference>
<evidence type="ECO:0000256" key="2">
    <source>
        <dbReference type="ARBA" id="ARBA00005695"/>
    </source>
</evidence>
<evidence type="ECO:0000313" key="7">
    <source>
        <dbReference type="Proteomes" id="UP000249688"/>
    </source>
</evidence>
<reference evidence="6 7" key="1">
    <citation type="submission" date="2018-06" db="EMBL/GenBank/DDBJ databases">
        <title>Genomic Encyclopedia of Archaeal and Bacterial Type Strains, Phase II (KMG-II): from individual species to whole genera.</title>
        <authorList>
            <person name="Goeker M."/>
        </authorList>
    </citation>
    <scope>NUCLEOTIDE SEQUENCE [LARGE SCALE GENOMIC DNA]</scope>
    <source>
        <strain evidence="6 7">DSM 24525</strain>
    </source>
</reference>
<dbReference type="GO" id="GO:1904680">
    <property type="term" value="F:peptide transmembrane transporter activity"/>
    <property type="evidence" value="ECO:0007669"/>
    <property type="project" value="TreeGrafter"/>
</dbReference>
<dbReference type="Gene3D" id="3.90.76.10">
    <property type="entry name" value="Dipeptide-binding Protein, Domain 1"/>
    <property type="match status" value="1"/>
</dbReference>
<evidence type="ECO:0000259" key="5">
    <source>
        <dbReference type="Pfam" id="PF00496"/>
    </source>
</evidence>
<name>A0A2W7ICT7_9PROT</name>
<dbReference type="PIRSF" id="PIRSF002741">
    <property type="entry name" value="MppA"/>
    <property type="match status" value="1"/>
</dbReference>
<dbReference type="Proteomes" id="UP000249688">
    <property type="component" value="Unassembled WGS sequence"/>
</dbReference>
<dbReference type="InterPro" id="IPR039424">
    <property type="entry name" value="SBP_5"/>
</dbReference>
<dbReference type="GO" id="GO:0030288">
    <property type="term" value="C:outer membrane-bounded periplasmic space"/>
    <property type="evidence" value="ECO:0007669"/>
    <property type="project" value="UniProtKB-ARBA"/>
</dbReference>
<keyword evidence="7" id="KW-1185">Reference proteome</keyword>
<dbReference type="InterPro" id="IPR030678">
    <property type="entry name" value="Peptide/Ni-bd"/>
</dbReference>
<keyword evidence="3 4" id="KW-0732">Signal</keyword>
<dbReference type="InterPro" id="IPR000914">
    <property type="entry name" value="SBP_5_dom"/>
</dbReference>
<evidence type="ECO:0000256" key="3">
    <source>
        <dbReference type="ARBA" id="ARBA00022729"/>
    </source>
</evidence>
<feature type="chain" id="PRO_5016049983" evidence="4">
    <location>
        <begin position="23"/>
        <end position="502"/>
    </location>
</feature>
<protein>
    <submittedName>
        <fullName evidence="6">Peptide/nickel transport system substrate-binding protein</fullName>
    </submittedName>
</protein>
<dbReference type="PANTHER" id="PTHR30290:SF38">
    <property type="entry name" value="D,D-DIPEPTIDE-BINDING PERIPLASMIC PROTEIN DDPA-RELATED"/>
    <property type="match status" value="1"/>
</dbReference>
<comment type="subcellular location">
    <subcellularLocation>
        <location evidence="1">Periplasm</location>
    </subcellularLocation>
</comment>
<evidence type="ECO:0000313" key="6">
    <source>
        <dbReference type="EMBL" id="PZW44776.1"/>
    </source>
</evidence>
<proteinExistence type="inferred from homology"/>
<dbReference type="Pfam" id="PF00496">
    <property type="entry name" value="SBP_bac_5"/>
    <property type="match status" value="1"/>
</dbReference>
<feature type="domain" description="Solute-binding protein family 5" evidence="5">
    <location>
        <begin position="67"/>
        <end position="421"/>
    </location>
</feature>